<keyword evidence="4" id="KW-0378">Hydrolase</keyword>
<feature type="domain" description="CP-type G" evidence="8">
    <location>
        <begin position="171"/>
        <end position="357"/>
    </location>
</feature>
<keyword evidence="5" id="KW-0342">GTP-binding</keyword>
<evidence type="ECO:0000259" key="8">
    <source>
        <dbReference type="PROSITE" id="PS51721"/>
    </source>
</evidence>
<protein>
    <recommendedName>
        <fullName evidence="6">Large subunit GTPase 1 homolog</fullName>
    </recommendedName>
</protein>
<evidence type="ECO:0000256" key="7">
    <source>
        <dbReference type="SAM" id="MobiDB-lite"/>
    </source>
</evidence>
<keyword evidence="3" id="KW-0547">Nucleotide-binding</keyword>
<dbReference type="GO" id="GO:0000054">
    <property type="term" value="P:ribosomal subunit export from nucleus"/>
    <property type="evidence" value="ECO:0007669"/>
    <property type="project" value="TreeGrafter"/>
</dbReference>
<evidence type="ECO:0000313" key="10">
    <source>
        <dbReference type="Proteomes" id="UP000005237"/>
    </source>
</evidence>
<comment type="subcellular location">
    <subcellularLocation>
        <location evidence="1">Cytoplasm</location>
    </subcellularLocation>
</comment>
<keyword evidence="2" id="KW-0963">Cytoplasm</keyword>
<evidence type="ECO:0000256" key="3">
    <source>
        <dbReference type="ARBA" id="ARBA00022741"/>
    </source>
</evidence>
<sequence>MTKRRPSNKKPSGLNKSLGNSLSNDREKTRKCHRRAKYDANEIENPAFMEQEINHYIDSVTDETSLEEFLAKAELAGTEFTAEKEQFKIIEKNSAVVIPKPVDYKNNLELQWKNEHRLRIPRRPARELWENMEELTKLENEAFLEWRSDLSELQEVDGLVLTPYERNPDMWRELWRVVEKSDIIVQIVDARNPLLFRSKDLDRYVKEVDLAKQLVLLVNKADLLKEEQLQIWTEYFKKENINVIFWSAIDDDKPEPTDKDDLDVPPSTSTSNLFITNKDELIASFKKLGHASDDPSLKPVVVGMVGYPNVGKSSTINKLAGGKKVSVSATPGKTRHFQTIHIDSQLCLCDCPGLVMPSFSFGRSEMFLNGILPIDQMRDHFGPTSLLLSRVPTHVIEAMYSIMLPETSDPSAVNLLNSLAFMRGFMASSGIPDASRAARLMLKDVVNGKLMWAAAPPNVDQEVFDQFSYPKKENRDVGRVQMEKLVKLQLLEGNELRGSQFDSQHFSGSVGTAHVKDSKALPQKLGTVVPTAPDSSNGKKHFKGKKDKLRRIYNE</sequence>
<dbReference type="AlphaFoldDB" id="A0A8R1HN89"/>
<reference evidence="9" key="2">
    <citation type="submission" date="2022-06" db="UniProtKB">
        <authorList>
            <consortium name="EnsemblMetazoa"/>
        </authorList>
    </citation>
    <scope>IDENTIFICATION</scope>
    <source>
        <strain evidence="9">DF5081</strain>
    </source>
</reference>
<evidence type="ECO:0000256" key="6">
    <source>
        <dbReference type="ARBA" id="ARBA00040145"/>
    </source>
</evidence>
<feature type="compositionally biased region" description="Low complexity" evidence="7">
    <location>
        <begin position="12"/>
        <end position="23"/>
    </location>
</feature>
<dbReference type="FunFam" id="3.40.50.300:FF:000814">
    <property type="entry name" value="Large 60S subunit nuclear export GTPase 1"/>
    <property type="match status" value="1"/>
</dbReference>
<dbReference type="InterPro" id="IPR027417">
    <property type="entry name" value="P-loop_NTPase"/>
</dbReference>
<dbReference type="CDD" id="cd01857">
    <property type="entry name" value="HSR1_MMR1"/>
    <property type="match status" value="1"/>
</dbReference>
<dbReference type="PANTHER" id="PTHR45709:SF2">
    <property type="entry name" value="LARGE SUBUNIT GTPASE 1 HOMOLOG"/>
    <property type="match status" value="1"/>
</dbReference>
<dbReference type="Gene3D" id="3.40.50.300">
    <property type="entry name" value="P-loop containing nucleotide triphosphate hydrolases"/>
    <property type="match status" value="1"/>
</dbReference>
<dbReference type="PANTHER" id="PTHR45709">
    <property type="entry name" value="LARGE SUBUNIT GTPASE 1 HOMOLOG-RELATED"/>
    <property type="match status" value="1"/>
</dbReference>
<organism evidence="9 10">
    <name type="scientific">Caenorhabditis japonica</name>
    <dbReference type="NCBI Taxonomy" id="281687"/>
    <lineage>
        <taxon>Eukaryota</taxon>
        <taxon>Metazoa</taxon>
        <taxon>Ecdysozoa</taxon>
        <taxon>Nematoda</taxon>
        <taxon>Chromadorea</taxon>
        <taxon>Rhabditida</taxon>
        <taxon>Rhabditina</taxon>
        <taxon>Rhabditomorpha</taxon>
        <taxon>Rhabditoidea</taxon>
        <taxon>Rhabditidae</taxon>
        <taxon>Peloderinae</taxon>
        <taxon>Caenorhabditis</taxon>
    </lineage>
</organism>
<feature type="region of interest" description="Disordered" evidence="7">
    <location>
        <begin position="1"/>
        <end position="35"/>
    </location>
</feature>
<evidence type="ECO:0000256" key="1">
    <source>
        <dbReference type="ARBA" id="ARBA00004496"/>
    </source>
</evidence>
<evidence type="ECO:0000313" key="9">
    <source>
        <dbReference type="EnsemblMetazoa" id="CJA05349.1"/>
    </source>
</evidence>
<dbReference type="EnsemblMetazoa" id="CJA05349.1">
    <property type="protein sequence ID" value="CJA05349.1"/>
    <property type="gene ID" value="WBGene00124553"/>
</dbReference>
<dbReference type="InterPro" id="IPR030378">
    <property type="entry name" value="G_CP_dom"/>
</dbReference>
<dbReference type="GO" id="GO:0003924">
    <property type="term" value="F:GTPase activity"/>
    <property type="evidence" value="ECO:0007669"/>
    <property type="project" value="InterPro"/>
</dbReference>
<evidence type="ECO:0000256" key="4">
    <source>
        <dbReference type="ARBA" id="ARBA00022801"/>
    </source>
</evidence>
<dbReference type="GO" id="GO:0005829">
    <property type="term" value="C:cytosol"/>
    <property type="evidence" value="ECO:0007669"/>
    <property type="project" value="TreeGrafter"/>
</dbReference>
<reference evidence="10" key="1">
    <citation type="submission" date="2010-08" db="EMBL/GenBank/DDBJ databases">
        <authorList>
            <consortium name="Caenorhabditis japonica Sequencing Consortium"/>
            <person name="Wilson R.K."/>
        </authorList>
    </citation>
    <scope>NUCLEOTIDE SEQUENCE [LARGE SCALE GENOMIC DNA]</scope>
    <source>
        <strain evidence="10">DF5081</strain>
    </source>
</reference>
<proteinExistence type="predicted"/>
<dbReference type="GO" id="GO:0005525">
    <property type="term" value="F:GTP binding"/>
    <property type="evidence" value="ECO:0007669"/>
    <property type="project" value="UniProtKB-KW"/>
</dbReference>
<dbReference type="Proteomes" id="UP000005237">
    <property type="component" value="Unassembled WGS sequence"/>
</dbReference>
<dbReference type="PROSITE" id="PS51721">
    <property type="entry name" value="G_CP"/>
    <property type="match status" value="1"/>
</dbReference>
<dbReference type="InterPro" id="IPR006073">
    <property type="entry name" value="GTP-bd"/>
</dbReference>
<feature type="compositionally biased region" description="Basic residues" evidence="7">
    <location>
        <begin position="538"/>
        <end position="549"/>
    </location>
</feature>
<dbReference type="Pfam" id="PF01926">
    <property type="entry name" value="MMR_HSR1"/>
    <property type="match status" value="1"/>
</dbReference>
<accession>A0A8R1HN89</accession>
<name>A0A8R1HN89_CAEJA</name>
<feature type="region of interest" description="Disordered" evidence="7">
    <location>
        <begin position="521"/>
        <end position="555"/>
    </location>
</feature>
<keyword evidence="10" id="KW-1185">Reference proteome</keyword>
<dbReference type="SUPFAM" id="SSF52540">
    <property type="entry name" value="P-loop containing nucleoside triphosphate hydrolases"/>
    <property type="match status" value="1"/>
</dbReference>
<evidence type="ECO:0000256" key="2">
    <source>
        <dbReference type="ARBA" id="ARBA00022490"/>
    </source>
</evidence>
<dbReference type="InterPro" id="IPR043358">
    <property type="entry name" value="GNL1-like"/>
</dbReference>
<evidence type="ECO:0000256" key="5">
    <source>
        <dbReference type="ARBA" id="ARBA00023134"/>
    </source>
</evidence>